<evidence type="ECO:0000256" key="1">
    <source>
        <dbReference type="ARBA" id="ARBA00004496"/>
    </source>
</evidence>
<evidence type="ECO:0000313" key="10">
    <source>
        <dbReference type="Proteomes" id="UP000284731"/>
    </source>
</evidence>
<keyword evidence="7" id="KW-0418">Kinase</keyword>
<evidence type="ECO:0000259" key="8">
    <source>
        <dbReference type="PROSITE" id="PS51096"/>
    </source>
</evidence>
<dbReference type="RefSeq" id="WP_118764213.1">
    <property type="nucleotide sequence ID" value="NZ_CABJCF010000001.1"/>
</dbReference>
<organism evidence="9 10">
    <name type="scientific">Solobacterium moorei</name>
    <dbReference type="NCBI Taxonomy" id="102148"/>
    <lineage>
        <taxon>Bacteria</taxon>
        <taxon>Bacillati</taxon>
        <taxon>Bacillota</taxon>
        <taxon>Erysipelotrichia</taxon>
        <taxon>Erysipelotrichales</taxon>
        <taxon>Erysipelotrichaceae</taxon>
        <taxon>Solobacterium</taxon>
    </lineage>
</organism>
<dbReference type="AlphaFoldDB" id="A0A412PHW9"/>
<dbReference type="InterPro" id="IPR004701">
    <property type="entry name" value="PTS_EIIA_man-typ"/>
</dbReference>
<keyword evidence="5" id="KW-0808">Transferase</keyword>
<reference evidence="9 10" key="1">
    <citation type="submission" date="2018-08" db="EMBL/GenBank/DDBJ databases">
        <title>A genome reference for cultivated species of the human gut microbiota.</title>
        <authorList>
            <person name="Zou Y."/>
            <person name="Xue W."/>
            <person name="Luo G."/>
        </authorList>
    </citation>
    <scope>NUCLEOTIDE SEQUENCE [LARGE SCALE GENOMIC DNA]</scope>
    <source>
        <strain evidence="9 10">AF18-46</strain>
    </source>
</reference>
<dbReference type="Gene3D" id="3.40.50.510">
    <property type="entry name" value="Phosphotransferase system, mannose-type IIA component"/>
    <property type="match status" value="1"/>
</dbReference>
<gene>
    <name evidence="9" type="ORF">DWX20_01465</name>
</gene>
<evidence type="ECO:0000313" key="9">
    <source>
        <dbReference type="EMBL" id="RGT57743.1"/>
    </source>
</evidence>
<comment type="subcellular location">
    <subcellularLocation>
        <location evidence="1">Cytoplasm</location>
    </subcellularLocation>
</comment>
<dbReference type="GO" id="GO:0016301">
    <property type="term" value="F:kinase activity"/>
    <property type="evidence" value="ECO:0007669"/>
    <property type="project" value="UniProtKB-KW"/>
</dbReference>
<dbReference type="InterPro" id="IPR036662">
    <property type="entry name" value="PTS_EIIA_man-typ_sf"/>
</dbReference>
<proteinExistence type="predicted"/>
<comment type="caution">
    <text evidence="9">The sequence shown here is derived from an EMBL/GenBank/DDBJ whole genome shotgun (WGS) entry which is preliminary data.</text>
</comment>
<dbReference type="GO" id="GO:0005737">
    <property type="term" value="C:cytoplasm"/>
    <property type="evidence" value="ECO:0007669"/>
    <property type="project" value="UniProtKB-SubCell"/>
</dbReference>
<dbReference type="InterPro" id="IPR051471">
    <property type="entry name" value="Bacterial_PTS_sugar_comp"/>
</dbReference>
<dbReference type="PROSITE" id="PS51096">
    <property type="entry name" value="PTS_EIIA_TYPE_4"/>
    <property type="match status" value="1"/>
</dbReference>
<sequence>MIGIVVTGHGHFASGLTSSVELIGGKPEHYHAVDFVQEDSTDDLEKKLEAAFASLKDCTDGILVFTDLVGGSPFKVSVELAMKLQEQYKIVVLSGSNLGMIVEANLTRSFANDIDALAAQTIETGKTQVMRFELVQHEEVETEDGI</sequence>
<dbReference type="InterPro" id="IPR033887">
    <property type="entry name" value="PTS_IIA_man"/>
</dbReference>
<dbReference type="Proteomes" id="UP000284731">
    <property type="component" value="Unassembled WGS sequence"/>
</dbReference>
<dbReference type="CDD" id="cd00006">
    <property type="entry name" value="PTS_IIA_man"/>
    <property type="match status" value="1"/>
</dbReference>
<keyword evidence="2" id="KW-0813">Transport</keyword>
<dbReference type="SUPFAM" id="SSF53062">
    <property type="entry name" value="PTS system fructose IIA component-like"/>
    <property type="match status" value="1"/>
</dbReference>
<dbReference type="PANTHER" id="PTHR33799:SF1">
    <property type="entry name" value="PTS SYSTEM MANNOSE-SPECIFIC EIIAB COMPONENT-RELATED"/>
    <property type="match status" value="1"/>
</dbReference>
<accession>A0A412PHW9</accession>
<evidence type="ECO:0000256" key="2">
    <source>
        <dbReference type="ARBA" id="ARBA00022448"/>
    </source>
</evidence>
<evidence type="ECO:0000256" key="5">
    <source>
        <dbReference type="ARBA" id="ARBA00022679"/>
    </source>
</evidence>
<dbReference type="EMBL" id="QRWX01000001">
    <property type="protein sequence ID" value="RGT57743.1"/>
    <property type="molecule type" value="Genomic_DNA"/>
</dbReference>
<name>A0A412PHW9_9FIRM</name>
<evidence type="ECO:0000256" key="3">
    <source>
        <dbReference type="ARBA" id="ARBA00022490"/>
    </source>
</evidence>
<keyword evidence="4 9" id="KW-0762">Sugar transport</keyword>
<dbReference type="Pfam" id="PF03610">
    <property type="entry name" value="EIIA-man"/>
    <property type="match status" value="1"/>
</dbReference>
<keyword evidence="6" id="KW-0598">Phosphotransferase system</keyword>
<evidence type="ECO:0000256" key="4">
    <source>
        <dbReference type="ARBA" id="ARBA00022597"/>
    </source>
</evidence>
<dbReference type="GO" id="GO:0016020">
    <property type="term" value="C:membrane"/>
    <property type="evidence" value="ECO:0007669"/>
    <property type="project" value="InterPro"/>
</dbReference>
<dbReference type="PANTHER" id="PTHR33799">
    <property type="entry name" value="PTS PERMEASE-RELATED-RELATED"/>
    <property type="match status" value="1"/>
</dbReference>
<keyword evidence="3" id="KW-0963">Cytoplasm</keyword>
<evidence type="ECO:0000256" key="7">
    <source>
        <dbReference type="ARBA" id="ARBA00022777"/>
    </source>
</evidence>
<feature type="domain" description="PTS EIIA type-4" evidence="8">
    <location>
        <begin position="1"/>
        <end position="129"/>
    </location>
</feature>
<protein>
    <submittedName>
        <fullName evidence="9">PTS sugar transporter subunit IIA</fullName>
    </submittedName>
</protein>
<evidence type="ECO:0000256" key="6">
    <source>
        <dbReference type="ARBA" id="ARBA00022683"/>
    </source>
</evidence>
<dbReference type="GO" id="GO:0009401">
    <property type="term" value="P:phosphoenolpyruvate-dependent sugar phosphotransferase system"/>
    <property type="evidence" value="ECO:0007669"/>
    <property type="project" value="UniProtKB-KW"/>
</dbReference>